<evidence type="ECO:0000256" key="3">
    <source>
        <dbReference type="ARBA" id="ARBA00022837"/>
    </source>
</evidence>
<evidence type="ECO:0008006" key="6">
    <source>
        <dbReference type="Google" id="ProtNLM"/>
    </source>
</evidence>
<keyword evidence="5" id="KW-1185">Reference proteome</keyword>
<protein>
    <recommendedName>
        <fullName evidence="6">EF-hand domain-containing protein</fullName>
    </recommendedName>
</protein>
<name>A0A2G9UZ10_TELCI</name>
<proteinExistence type="predicted"/>
<evidence type="ECO:0000313" key="4">
    <source>
        <dbReference type="EMBL" id="PIO75366.1"/>
    </source>
</evidence>
<evidence type="ECO:0000256" key="1">
    <source>
        <dbReference type="ARBA" id="ARBA00022729"/>
    </source>
</evidence>
<accession>A0A2G9UZ10</accession>
<dbReference type="Gene3D" id="1.10.238.10">
    <property type="entry name" value="EF-hand"/>
    <property type="match status" value="1"/>
</dbReference>
<dbReference type="AlphaFoldDB" id="A0A2G9UZ10"/>
<dbReference type="PANTHER" id="PTHR23104">
    <property type="entry name" value="MULTIPLE COAGULATION FACTOR DEFICIENCY PROTEIN 2 NEURAL STEM CELL DERIVED NEURONAL SURVIVAL PROTEIN"/>
    <property type="match status" value="1"/>
</dbReference>
<keyword evidence="2" id="KW-0677">Repeat</keyword>
<gene>
    <name evidence="4" type="ORF">TELCIR_02586</name>
</gene>
<keyword evidence="1" id="KW-0732">Signal</keyword>
<dbReference type="InterPro" id="IPR011992">
    <property type="entry name" value="EF-hand-dom_pair"/>
</dbReference>
<dbReference type="OrthoDB" id="289247at2759"/>
<dbReference type="EMBL" id="KZ345148">
    <property type="protein sequence ID" value="PIO75366.1"/>
    <property type="molecule type" value="Genomic_DNA"/>
</dbReference>
<dbReference type="InterPro" id="IPR052110">
    <property type="entry name" value="MCFD2-like"/>
</dbReference>
<evidence type="ECO:0000256" key="2">
    <source>
        <dbReference type="ARBA" id="ARBA00022737"/>
    </source>
</evidence>
<dbReference type="PROSITE" id="PS00018">
    <property type="entry name" value="EF_HAND_1"/>
    <property type="match status" value="1"/>
</dbReference>
<evidence type="ECO:0000313" key="5">
    <source>
        <dbReference type="Proteomes" id="UP000230423"/>
    </source>
</evidence>
<reference evidence="4 5" key="1">
    <citation type="submission" date="2015-09" db="EMBL/GenBank/DDBJ databases">
        <title>Draft genome of the parasitic nematode Teladorsagia circumcincta isolate WARC Sus (inbred).</title>
        <authorList>
            <person name="Mitreva M."/>
        </authorList>
    </citation>
    <scope>NUCLEOTIDE SEQUENCE [LARGE SCALE GENOMIC DNA]</scope>
    <source>
        <strain evidence="4 5">S</strain>
    </source>
</reference>
<sequence>MIDGIELIKFLTHEHDGFKGVFASPVADEERLVRFIDAILADHDKNGDGYIDFPEYRERQIRDSK</sequence>
<dbReference type="InterPro" id="IPR018247">
    <property type="entry name" value="EF_Hand_1_Ca_BS"/>
</dbReference>
<dbReference type="SUPFAM" id="SSF47473">
    <property type="entry name" value="EF-hand"/>
    <property type="match status" value="1"/>
</dbReference>
<dbReference type="PANTHER" id="PTHR23104:SF12">
    <property type="entry name" value="EF-HAND DOMAIN-CONTAINING PROTEIN"/>
    <property type="match status" value="1"/>
</dbReference>
<organism evidence="4 5">
    <name type="scientific">Teladorsagia circumcincta</name>
    <name type="common">Brown stomach worm</name>
    <name type="synonym">Ostertagia circumcincta</name>
    <dbReference type="NCBI Taxonomy" id="45464"/>
    <lineage>
        <taxon>Eukaryota</taxon>
        <taxon>Metazoa</taxon>
        <taxon>Ecdysozoa</taxon>
        <taxon>Nematoda</taxon>
        <taxon>Chromadorea</taxon>
        <taxon>Rhabditida</taxon>
        <taxon>Rhabditina</taxon>
        <taxon>Rhabditomorpha</taxon>
        <taxon>Strongyloidea</taxon>
        <taxon>Trichostrongylidae</taxon>
        <taxon>Teladorsagia</taxon>
    </lineage>
</organism>
<dbReference type="Proteomes" id="UP000230423">
    <property type="component" value="Unassembled WGS sequence"/>
</dbReference>
<keyword evidence="3" id="KW-0106">Calcium</keyword>